<protein>
    <submittedName>
        <fullName evidence="2">Uncharacterized protein</fullName>
    </submittedName>
</protein>
<keyword evidence="1" id="KW-0812">Transmembrane</keyword>
<dbReference type="RefSeq" id="WP_254157951.1">
    <property type="nucleotide sequence ID" value="NZ_JAHESD010000139.1"/>
</dbReference>
<evidence type="ECO:0000313" key="2">
    <source>
        <dbReference type="EMBL" id="MBT1706532.1"/>
    </source>
</evidence>
<proteinExistence type="predicted"/>
<sequence>MAIPTYFVCRLIFKRIKDNGARRLTTWLVTIVLTLVIYVGLILVWIAFASYYPERDFDKEKWKTDIEKRYEMTDDLVDNGKLIGKTKEEIKELLGQEDVNFDSTLWTYYIGFKPSIIGIDPDVLEIEFKDFLPLSVTRRGH</sequence>
<evidence type="ECO:0000313" key="3">
    <source>
        <dbReference type="Proteomes" id="UP000772618"/>
    </source>
</evidence>
<organism evidence="2 3">
    <name type="scientific">Chryseosolibacter indicus</name>
    <dbReference type="NCBI Taxonomy" id="2782351"/>
    <lineage>
        <taxon>Bacteria</taxon>
        <taxon>Pseudomonadati</taxon>
        <taxon>Bacteroidota</taxon>
        <taxon>Cytophagia</taxon>
        <taxon>Cytophagales</taxon>
        <taxon>Chryseotaleaceae</taxon>
        <taxon>Chryseosolibacter</taxon>
    </lineage>
</organism>
<keyword evidence="1" id="KW-0472">Membrane</keyword>
<name>A0ABS5VYP2_9BACT</name>
<comment type="caution">
    <text evidence="2">The sequence shown here is derived from an EMBL/GenBank/DDBJ whole genome shotgun (WGS) entry which is preliminary data.</text>
</comment>
<feature type="transmembrane region" description="Helical" evidence="1">
    <location>
        <begin position="27"/>
        <end position="52"/>
    </location>
</feature>
<gene>
    <name evidence="2" type="ORF">KK060_24880</name>
</gene>
<keyword evidence="1" id="KW-1133">Transmembrane helix</keyword>
<evidence type="ECO:0000256" key="1">
    <source>
        <dbReference type="SAM" id="Phobius"/>
    </source>
</evidence>
<keyword evidence="3" id="KW-1185">Reference proteome</keyword>
<dbReference type="EMBL" id="JAHESD010000139">
    <property type="protein sequence ID" value="MBT1706532.1"/>
    <property type="molecule type" value="Genomic_DNA"/>
</dbReference>
<accession>A0ABS5VYP2</accession>
<dbReference type="Proteomes" id="UP000772618">
    <property type="component" value="Unassembled WGS sequence"/>
</dbReference>
<reference evidence="2 3" key="1">
    <citation type="submission" date="2021-05" db="EMBL/GenBank/DDBJ databases">
        <title>A Polyphasic approach of four new species of the genus Ohtaekwangia: Ohtaekwangia histidinii sp. nov., Ohtaekwangia cretensis sp. nov., Ohtaekwangia indiensis sp. nov., Ohtaekwangia reichenbachii sp. nov. from diverse environment.</title>
        <authorList>
            <person name="Octaviana S."/>
        </authorList>
    </citation>
    <scope>NUCLEOTIDE SEQUENCE [LARGE SCALE GENOMIC DNA]</scope>
    <source>
        <strain evidence="2 3">PWU20</strain>
    </source>
</reference>